<proteinExistence type="predicted"/>
<feature type="region of interest" description="Disordered" evidence="1">
    <location>
        <begin position="1"/>
        <end position="30"/>
    </location>
</feature>
<reference evidence="2" key="1">
    <citation type="submission" date="2014-11" db="EMBL/GenBank/DDBJ databases">
        <authorList>
            <person name="Otto D Thomas"/>
            <person name="Naeem Raeece"/>
        </authorList>
    </citation>
    <scope>NUCLEOTIDE SEQUENCE</scope>
</reference>
<accession>A0A0G4F399</accession>
<protein>
    <submittedName>
        <fullName evidence="2">Uncharacterized protein</fullName>
    </submittedName>
</protein>
<name>A0A0G4F399_9ALVE</name>
<evidence type="ECO:0000256" key="1">
    <source>
        <dbReference type="SAM" id="MobiDB-lite"/>
    </source>
</evidence>
<dbReference type="AlphaFoldDB" id="A0A0G4F399"/>
<dbReference type="EMBL" id="CDMZ01000102">
    <property type="protein sequence ID" value="CEM06657.1"/>
    <property type="molecule type" value="Genomic_DNA"/>
</dbReference>
<feature type="compositionally biased region" description="Low complexity" evidence="1">
    <location>
        <begin position="13"/>
        <end position="22"/>
    </location>
</feature>
<evidence type="ECO:0000313" key="2">
    <source>
        <dbReference type="EMBL" id="CEM06657.1"/>
    </source>
</evidence>
<gene>
    <name evidence="2" type="ORF">Cvel_15007</name>
</gene>
<sequence>MGGRRPAASFLTSSSRHSGSVSGEREEDWQGFEGGTEFVDEFLGLVQNREDGFFEALSRHSPLISADCPRGLNVGIRVFEDGTARCMDSVPHTEGGSCVMDQDCDQEGFLTCSRNAGGEEGEERRCVCPETSLGSISGGSCVLSDVLKKKLQECERHCNTSDGSRCVRAFHPSHPPASPSSSDRDRFVCQKPSASEKFLSGCRRCSATQMARSGFCADREHSGKVQEGEPSCECPKQNLPSEATTLFWKPGGTGCVERGAAFGLFREKCAPTVEGERERERRGAAEQEEEEELERDPRLVCNAGKGLVCADTGVCKCDPSQHLQPEWDPSFQVCTDRIPAGMSGQCLHDRDCDLLQGLNCDSATLTCLKPSEEEGSTDQAPVCSPPCETKDEVCARGRNARRGRVSASTGVCIPWGESKRQCAKCWGPDLRPSDGVSCVEVEGRWECVCKGVGARWNAASRVCEGPSHGEECVPPTLAPQESGGVLPCSAGAWLKCSAKNPSASSPSGEEQLGVCVCDESKGVDIRWNADRERCADEVPHGIGGDCLDSRDCDRRKGLVCSRGSGKCVCGETAEGEDEGGRLEFVEIRETPEGGCAVNEFYSPRFPSSAKERGKRLIAEGVRLGRENDDFEAAKRHAVTHKGTRELESQGAFACEEMDENVSNEIEEGEKSAVRGACGANLSLVGCHRTARLMGLSPSSCFRELNSQHESEFWPHPAFREEKEEACAQCRHGQMCVEETLEEAVEGSISVWRCEEACERAEGEAMRKIKMKDGRCLTLGHGERCEEDRDCDMEAGLLCRGLTGGHESLCLCGASAVSSDRHVSFNEALKTCIAVKNLLGKGIECNSSSDCTSPLLCLSKLEKVLGLSEGSQKEREGHIGLESSGGTKRTCECPPRLGGPLRRDKKTGLETTAVQLKFDEETGGCFSCRGW</sequence>
<organism evidence="2">
    <name type="scientific">Chromera velia CCMP2878</name>
    <dbReference type="NCBI Taxonomy" id="1169474"/>
    <lineage>
        <taxon>Eukaryota</taxon>
        <taxon>Sar</taxon>
        <taxon>Alveolata</taxon>
        <taxon>Colpodellida</taxon>
        <taxon>Chromeraceae</taxon>
        <taxon>Chromera</taxon>
    </lineage>
</organism>
<dbReference type="VEuPathDB" id="CryptoDB:Cvel_15007"/>